<proteinExistence type="predicted"/>
<gene>
    <name evidence="4" type="ORF">FRX48_02203</name>
</gene>
<dbReference type="GO" id="GO:0008270">
    <property type="term" value="F:zinc ion binding"/>
    <property type="evidence" value="ECO:0007669"/>
    <property type="project" value="InterPro"/>
</dbReference>
<reference evidence="4 5" key="1">
    <citation type="submission" date="2019-09" db="EMBL/GenBank/DDBJ databases">
        <title>The hologenome of the rock-dwelling lichen Lasallia pustulata.</title>
        <authorList>
            <person name="Greshake Tzovaras B."/>
            <person name="Segers F."/>
            <person name="Bicker A."/>
            <person name="Dal Grande F."/>
            <person name="Otte J."/>
            <person name="Hankeln T."/>
            <person name="Schmitt I."/>
            <person name="Ebersberger I."/>
        </authorList>
    </citation>
    <scope>NUCLEOTIDE SEQUENCE [LARGE SCALE GENOMIC DNA]</scope>
    <source>
        <strain evidence="4">A1-1</strain>
    </source>
</reference>
<evidence type="ECO:0000313" key="4">
    <source>
        <dbReference type="EMBL" id="KAA6413841.1"/>
    </source>
</evidence>
<dbReference type="InterPro" id="IPR036864">
    <property type="entry name" value="Zn2-C6_fun-type_DNA-bd_sf"/>
</dbReference>
<dbReference type="OrthoDB" id="4150019at2759"/>
<dbReference type="SUPFAM" id="SSF57701">
    <property type="entry name" value="Zn2/Cys6 DNA-binding domain"/>
    <property type="match status" value="1"/>
</dbReference>
<dbReference type="GO" id="GO:0000981">
    <property type="term" value="F:DNA-binding transcription factor activity, RNA polymerase II-specific"/>
    <property type="evidence" value="ECO:0007669"/>
    <property type="project" value="InterPro"/>
</dbReference>
<dbReference type="EMBL" id="VXIT01000003">
    <property type="protein sequence ID" value="KAA6413841.1"/>
    <property type="molecule type" value="Genomic_DNA"/>
</dbReference>
<sequence>MAAGKRLKLKLKNGSRVRLTEAATGAETGTGTGMGMRTSDSVIVMASASAPASAPASASNPPLRSQHANANAPEILPSPSQPPLFDQKTTGPLSSQPNMSPLAPALSSRRRRSSVKSAAPTTIKRSASTPNVRVPVAADAGMSLAEKRRNKLGYQRISIACVHCRRRKIRCLRASDDPEGRCSNCIRLKKECNFYTIDQQPPAERRPRKESKADRGSTEASTSSSSSPPVGGGHIIDQVDQFNHYTPISLSDQEYPGSTAPLSVSTISPASRAPINFGGYEFPPHNDRGQHLESPFFDHSPMSAGAGHPPLDDPSSAFWESPMTPAFSPRFSGAPQLPVQYHREVGGAFTPFNGLRQDPGWPQRSASFGQIEDLQNNYQNVYQAPSHFDYRRRPTYMPAPSLQNSGNSSNTSMTEAPPAPVSAPLGNQAINQLGFTDWTALPSPAVLGHSPMNKAPEYGGWTSDTGQLAKVQEEEGGTHFGGDSTVMYSSAGHR</sequence>
<feature type="region of interest" description="Disordered" evidence="2">
    <location>
        <begin position="398"/>
        <end position="418"/>
    </location>
</feature>
<feature type="domain" description="Zn(2)-C6 fungal-type" evidence="3">
    <location>
        <begin position="160"/>
        <end position="194"/>
    </location>
</feature>
<dbReference type="Gene3D" id="4.10.240.10">
    <property type="entry name" value="Zn(2)-C6 fungal-type DNA-binding domain"/>
    <property type="match status" value="1"/>
</dbReference>
<feature type="compositionally biased region" description="Polar residues" evidence="2">
    <location>
        <begin position="87"/>
        <end position="99"/>
    </location>
</feature>
<accession>A0A5M8PWQ6</accession>
<dbReference type="Proteomes" id="UP000324767">
    <property type="component" value="Unassembled WGS sequence"/>
</dbReference>
<feature type="region of interest" description="Disordered" evidence="2">
    <location>
        <begin position="198"/>
        <end position="236"/>
    </location>
</feature>
<dbReference type="AlphaFoldDB" id="A0A5M8PWQ6"/>
<dbReference type="InterPro" id="IPR001138">
    <property type="entry name" value="Zn2Cys6_DnaBD"/>
</dbReference>
<feature type="compositionally biased region" description="Low complexity" evidence="2">
    <location>
        <begin position="52"/>
        <end position="62"/>
    </location>
</feature>
<evidence type="ECO:0000313" key="5">
    <source>
        <dbReference type="Proteomes" id="UP000324767"/>
    </source>
</evidence>
<dbReference type="CDD" id="cd00067">
    <property type="entry name" value="GAL4"/>
    <property type="match status" value="1"/>
</dbReference>
<dbReference type="PROSITE" id="PS50048">
    <property type="entry name" value="ZN2_CY6_FUNGAL_2"/>
    <property type="match status" value="1"/>
</dbReference>
<feature type="region of interest" description="Disordered" evidence="2">
    <location>
        <begin position="474"/>
        <end position="494"/>
    </location>
</feature>
<dbReference type="PANTHER" id="PTHR47783">
    <property type="entry name" value="ZN(II)2CYS6 TRANSCRIPTION FACTOR (EUROFUNG)-RELATED"/>
    <property type="match status" value="1"/>
</dbReference>
<name>A0A5M8PWQ6_9LECA</name>
<feature type="region of interest" description="Disordered" evidence="2">
    <location>
        <begin position="52"/>
        <end position="130"/>
    </location>
</feature>
<feature type="compositionally biased region" description="Polar residues" evidence="2">
    <location>
        <begin position="401"/>
        <end position="414"/>
    </location>
</feature>
<dbReference type="Pfam" id="PF00172">
    <property type="entry name" value="Zn_clus"/>
    <property type="match status" value="1"/>
</dbReference>
<organism evidence="4 5">
    <name type="scientific">Lasallia pustulata</name>
    <dbReference type="NCBI Taxonomy" id="136370"/>
    <lineage>
        <taxon>Eukaryota</taxon>
        <taxon>Fungi</taxon>
        <taxon>Dikarya</taxon>
        <taxon>Ascomycota</taxon>
        <taxon>Pezizomycotina</taxon>
        <taxon>Lecanoromycetes</taxon>
        <taxon>OSLEUM clade</taxon>
        <taxon>Umbilicariomycetidae</taxon>
        <taxon>Umbilicariales</taxon>
        <taxon>Umbilicariaceae</taxon>
        <taxon>Lasallia</taxon>
    </lineage>
</organism>
<dbReference type="PROSITE" id="PS00463">
    <property type="entry name" value="ZN2_CY6_FUNGAL_1"/>
    <property type="match status" value="1"/>
</dbReference>
<feature type="compositionally biased region" description="Basic and acidic residues" evidence="2">
    <location>
        <begin position="203"/>
        <end position="217"/>
    </location>
</feature>
<keyword evidence="1" id="KW-0539">Nucleus</keyword>
<feature type="compositionally biased region" description="Low complexity" evidence="2">
    <location>
        <begin position="218"/>
        <end position="227"/>
    </location>
</feature>
<dbReference type="PANTHER" id="PTHR47783:SF1">
    <property type="entry name" value="ZN(II)2CYS6 TRANSCRIPTION FACTOR (EUROFUNG)"/>
    <property type="match status" value="1"/>
</dbReference>
<protein>
    <recommendedName>
        <fullName evidence="3">Zn(2)-C6 fungal-type domain-containing protein</fullName>
    </recommendedName>
</protein>
<evidence type="ECO:0000259" key="3">
    <source>
        <dbReference type="PROSITE" id="PS50048"/>
    </source>
</evidence>
<evidence type="ECO:0000256" key="2">
    <source>
        <dbReference type="SAM" id="MobiDB-lite"/>
    </source>
</evidence>
<evidence type="ECO:0000256" key="1">
    <source>
        <dbReference type="ARBA" id="ARBA00023242"/>
    </source>
</evidence>
<dbReference type="SMART" id="SM00066">
    <property type="entry name" value="GAL4"/>
    <property type="match status" value="1"/>
</dbReference>
<comment type="caution">
    <text evidence="4">The sequence shown here is derived from an EMBL/GenBank/DDBJ whole genome shotgun (WGS) entry which is preliminary data.</text>
</comment>